<dbReference type="Pfam" id="PF11253">
    <property type="entry name" value="DUF3052"/>
    <property type="match status" value="1"/>
</dbReference>
<evidence type="ECO:0000313" key="1">
    <source>
        <dbReference type="EMBL" id="MFD1719020.1"/>
    </source>
</evidence>
<dbReference type="RefSeq" id="WP_388008479.1">
    <property type="nucleotide sequence ID" value="NZ_JBHUEE010000008.1"/>
</dbReference>
<gene>
    <name evidence="1" type="ORF">ACFSE6_14325</name>
</gene>
<dbReference type="InterPro" id="IPR021412">
    <property type="entry name" value="DUF3052"/>
</dbReference>
<evidence type="ECO:0000313" key="2">
    <source>
        <dbReference type="Proteomes" id="UP001597277"/>
    </source>
</evidence>
<sequence>MHVAVSAGAGAGRFGFTTGQVIQEFLYDDDVDPSVRTAVEASTGNELVDEDYGDVCDGAIIWWRSDDGEQEDLTDLLVDAQSNLDDGGLIWVLTPKPGRDGHVVPADIEEAASTAGMLATSATSVGESWNGIRVAARSRSQK</sequence>
<reference evidence="2" key="1">
    <citation type="journal article" date="2019" name="Int. J. Syst. Evol. Microbiol.">
        <title>The Global Catalogue of Microorganisms (GCM) 10K type strain sequencing project: providing services to taxonomists for standard genome sequencing and annotation.</title>
        <authorList>
            <consortium name="The Broad Institute Genomics Platform"/>
            <consortium name="The Broad Institute Genome Sequencing Center for Infectious Disease"/>
            <person name="Wu L."/>
            <person name="Ma J."/>
        </authorList>
    </citation>
    <scope>NUCLEOTIDE SEQUENCE [LARGE SCALE GENOMIC DNA]</scope>
    <source>
        <strain evidence="2">JCM 17130</strain>
    </source>
</reference>
<name>A0ABW4L8N0_9MICO</name>
<dbReference type="EMBL" id="JBHUEE010000008">
    <property type="protein sequence ID" value="MFD1719020.1"/>
    <property type="molecule type" value="Genomic_DNA"/>
</dbReference>
<keyword evidence="2" id="KW-1185">Reference proteome</keyword>
<dbReference type="Proteomes" id="UP001597277">
    <property type="component" value="Unassembled WGS sequence"/>
</dbReference>
<protein>
    <submittedName>
        <fullName evidence="1">DUF3052 domain-containing protein</fullName>
    </submittedName>
</protein>
<accession>A0ABW4L8N0</accession>
<organism evidence="1 2">
    <name type="scientific">Georgenia deserti</name>
    <dbReference type="NCBI Taxonomy" id="2093781"/>
    <lineage>
        <taxon>Bacteria</taxon>
        <taxon>Bacillati</taxon>
        <taxon>Actinomycetota</taxon>
        <taxon>Actinomycetes</taxon>
        <taxon>Micrococcales</taxon>
        <taxon>Bogoriellaceae</taxon>
        <taxon>Georgenia</taxon>
    </lineage>
</organism>
<proteinExistence type="predicted"/>
<comment type="caution">
    <text evidence="1">The sequence shown here is derived from an EMBL/GenBank/DDBJ whole genome shotgun (WGS) entry which is preliminary data.</text>
</comment>